<feature type="domain" description="G-patch" evidence="2">
    <location>
        <begin position="1"/>
        <end position="59"/>
    </location>
</feature>
<evidence type="ECO:0000313" key="4">
    <source>
        <dbReference type="Proteomes" id="UP000784294"/>
    </source>
</evidence>
<organism evidence="3 4">
    <name type="scientific">Protopolystoma xenopodis</name>
    <dbReference type="NCBI Taxonomy" id="117903"/>
    <lineage>
        <taxon>Eukaryota</taxon>
        <taxon>Metazoa</taxon>
        <taxon>Spiralia</taxon>
        <taxon>Lophotrochozoa</taxon>
        <taxon>Platyhelminthes</taxon>
        <taxon>Monogenea</taxon>
        <taxon>Polyopisthocotylea</taxon>
        <taxon>Polystomatidea</taxon>
        <taxon>Polystomatidae</taxon>
        <taxon>Protopolystoma</taxon>
    </lineage>
</organism>
<comment type="caution">
    <text evidence="3">The sequence shown here is derived from an EMBL/GenBank/DDBJ whole genome shotgun (WGS) entry which is preliminary data.</text>
</comment>
<evidence type="ECO:0000313" key="3">
    <source>
        <dbReference type="EMBL" id="VEL16962.1"/>
    </source>
</evidence>
<gene>
    <name evidence="3" type="ORF">PXEA_LOCUS10402</name>
</gene>
<proteinExistence type="predicted"/>
<evidence type="ECO:0000259" key="2">
    <source>
        <dbReference type="PROSITE" id="PS50174"/>
    </source>
</evidence>
<accession>A0A448WPJ6</accession>
<reference evidence="3" key="1">
    <citation type="submission" date="2018-11" db="EMBL/GenBank/DDBJ databases">
        <authorList>
            <consortium name="Pathogen Informatics"/>
        </authorList>
    </citation>
    <scope>NUCLEOTIDE SEQUENCE</scope>
</reference>
<dbReference type="PROSITE" id="PS50174">
    <property type="entry name" value="G_PATCH"/>
    <property type="match status" value="1"/>
</dbReference>
<dbReference type="EMBL" id="CAAALY010030526">
    <property type="protein sequence ID" value="VEL16962.1"/>
    <property type="molecule type" value="Genomic_DNA"/>
</dbReference>
<dbReference type="InterPro" id="IPR000467">
    <property type="entry name" value="G_patch_dom"/>
</dbReference>
<dbReference type="GO" id="GO:0003676">
    <property type="term" value="F:nucleic acid binding"/>
    <property type="evidence" value="ECO:0007669"/>
    <property type="project" value="InterPro"/>
</dbReference>
<keyword evidence="4" id="KW-1185">Reference proteome</keyword>
<feature type="region of interest" description="Disordered" evidence="1">
    <location>
        <begin position="83"/>
        <end position="110"/>
    </location>
</feature>
<protein>
    <recommendedName>
        <fullName evidence="2">G-patch domain-containing protein</fullName>
    </recommendedName>
</protein>
<name>A0A448WPJ6_9PLAT</name>
<dbReference type="Proteomes" id="UP000784294">
    <property type="component" value="Unassembled WGS sequence"/>
</dbReference>
<dbReference type="AlphaFoldDB" id="A0A448WPJ6"/>
<feature type="compositionally biased region" description="Polar residues" evidence="1">
    <location>
        <begin position="89"/>
        <end position="100"/>
    </location>
</feature>
<evidence type="ECO:0000256" key="1">
    <source>
        <dbReference type="SAM" id="MobiDB-lite"/>
    </source>
</evidence>
<sequence length="155" mass="16299">MGFGGLLMKRLGWSPGQALGPAFVSSNLSYSQPIGLLEPLAPTITPAHTSRAGLGFWGPKRIRLSNKDAPILPRLNLGIIGGGARGSGETSKQSSSTISPRSLPPHSSDHLPLATSNSFHFGSLHPVRTVILTPITSSSSRRTVSGIAFLKKHTI</sequence>